<reference evidence="3 4" key="1">
    <citation type="submission" date="2018-11" db="EMBL/GenBank/DDBJ databases">
        <authorList>
            <person name="Mardanov A.V."/>
            <person name="Ravin N.V."/>
            <person name="Dedysh S.N."/>
        </authorList>
    </citation>
    <scope>NUCLEOTIDE SEQUENCE [LARGE SCALE GENOMIC DNA]</scope>
    <source>
        <strain evidence="3 4">AF10</strain>
    </source>
</reference>
<keyword evidence="1" id="KW-0472">Membrane</keyword>
<dbReference type="OrthoDB" id="9796461at2"/>
<evidence type="ECO:0000313" key="4">
    <source>
        <dbReference type="Proteomes" id="UP000289437"/>
    </source>
</evidence>
<comment type="caution">
    <text evidence="3">The sequence shown here is derived from an EMBL/GenBank/DDBJ whole genome shotgun (WGS) entry which is preliminary data.</text>
</comment>
<dbReference type="GO" id="GO:0016747">
    <property type="term" value="F:acyltransferase activity, transferring groups other than amino-acyl groups"/>
    <property type="evidence" value="ECO:0007669"/>
    <property type="project" value="InterPro"/>
</dbReference>
<sequence>MHPLQSARFHGLDTLRSVAIVAVMLFHLQDVLPEKMVLVEQYGWMGVDLFFVLSGFLIGNQLLKSYANGEKFSISLFYQRRMFRIVPAYVAVLLLYLWVPAWREEPGLAPAWEFFTFTENIFFQPQYRAFSHAWSLCVEEHFYLILPLLVMAMMRRRSFRRTSYLLAFVVAFGLAARAVAITHITDRYFVRIYYQTYMRLDGLSVGVTLALVKNFRPQWWKSLSRHGHASLLSGMVLVLAVMWMFRNNGLGKLTGSPAWGTVVGYPLLACGLGLIVASSLSTEGLLNRYRIPGTQLLATLAFSLYLTHKEIVHMDQIYFPTLTVGRSFEASVVFLTTCFAAAGVLHLLIERPFMQLRDMVESRSSRSAEERMRAEPAL</sequence>
<dbReference type="AlphaFoldDB" id="A0A4Q0SYH7"/>
<dbReference type="Proteomes" id="UP000289437">
    <property type="component" value="Unassembled WGS sequence"/>
</dbReference>
<reference evidence="4" key="2">
    <citation type="submission" date="2019-02" db="EMBL/GenBank/DDBJ databases">
        <title>Granulicella sibirica sp. nov., a psychrotolerant acidobacterium isolated from an organic soil layer in forested tundra, West Siberia.</title>
        <authorList>
            <person name="Oshkin I.Y."/>
            <person name="Kulichevskaya I.S."/>
            <person name="Rijpstra W.I.C."/>
            <person name="Sinninghe Damste J.S."/>
            <person name="Rakitin A.L."/>
            <person name="Ravin N.V."/>
            <person name="Dedysh S.N."/>
        </authorList>
    </citation>
    <scope>NUCLEOTIDE SEQUENCE [LARGE SCALE GENOMIC DNA]</scope>
    <source>
        <strain evidence="4">AF10</strain>
    </source>
</reference>
<feature type="transmembrane region" description="Helical" evidence="1">
    <location>
        <begin position="328"/>
        <end position="349"/>
    </location>
</feature>
<evidence type="ECO:0000256" key="1">
    <source>
        <dbReference type="SAM" id="Phobius"/>
    </source>
</evidence>
<evidence type="ECO:0000313" key="3">
    <source>
        <dbReference type="EMBL" id="RXH54076.1"/>
    </source>
</evidence>
<dbReference type="InterPro" id="IPR002656">
    <property type="entry name" value="Acyl_transf_3_dom"/>
</dbReference>
<name>A0A4Q0SYH7_9BACT</name>
<keyword evidence="1" id="KW-0812">Transmembrane</keyword>
<proteinExistence type="predicted"/>
<dbReference type="GO" id="GO:0009103">
    <property type="term" value="P:lipopolysaccharide biosynthetic process"/>
    <property type="evidence" value="ECO:0007669"/>
    <property type="project" value="TreeGrafter"/>
</dbReference>
<dbReference type="PANTHER" id="PTHR23028">
    <property type="entry name" value="ACETYLTRANSFERASE"/>
    <property type="match status" value="1"/>
</dbReference>
<dbReference type="PANTHER" id="PTHR23028:SF53">
    <property type="entry name" value="ACYL_TRANSF_3 DOMAIN-CONTAINING PROTEIN"/>
    <property type="match status" value="1"/>
</dbReference>
<feature type="transmembrane region" description="Helical" evidence="1">
    <location>
        <begin position="164"/>
        <end position="184"/>
    </location>
</feature>
<feature type="transmembrane region" description="Helical" evidence="1">
    <location>
        <begin position="196"/>
        <end position="215"/>
    </location>
</feature>
<keyword evidence="4" id="KW-1185">Reference proteome</keyword>
<dbReference type="Pfam" id="PF01757">
    <property type="entry name" value="Acyl_transf_3"/>
    <property type="match status" value="1"/>
</dbReference>
<accession>A0A4Q0SYH7</accession>
<feature type="transmembrane region" description="Helical" evidence="1">
    <location>
        <begin position="83"/>
        <end position="102"/>
    </location>
</feature>
<dbReference type="InterPro" id="IPR050879">
    <property type="entry name" value="Acyltransferase_3"/>
</dbReference>
<feature type="domain" description="Acyltransferase 3" evidence="2">
    <location>
        <begin position="10"/>
        <end position="340"/>
    </location>
</feature>
<gene>
    <name evidence="3" type="ORF">GRAN_5045</name>
</gene>
<organism evidence="3 4">
    <name type="scientific">Granulicella sibirica</name>
    <dbReference type="NCBI Taxonomy" id="2479048"/>
    <lineage>
        <taxon>Bacteria</taxon>
        <taxon>Pseudomonadati</taxon>
        <taxon>Acidobacteriota</taxon>
        <taxon>Terriglobia</taxon>
        <taxon>Terriglobales</taxon>
        <taxon>Acidobacteriaceae</taxon>
        <taxon>Granulicella</taxon>
    </lineage>
</organism>
<dbReference type="RefSeq" id="WP_128915613.1">
    <property type="nucleotide sequence ID" value="NZ_RDSM01000006.1"/>
</dbReference>
<evidence type="ECO:0000259" key="2">
    <source>
        <dbReference type="Pfam" id="PF01757"/>
    </source>
</evidence>
<dbReference type="EMBL" id="RDSM01000006">
    <property type="protein sequence ID" value="RXH54076.1"/>
    <property type="molecule type" value="Genomic_DNA"/>
</dbReference>
<keyword evidence="1" id="KW-1133">Transmembrane helix</keyword>
<feature type="transmembrane region" description="Helical" evidence="1">
    <location>
        <begin position="41"/>
        <end position="63"/>
    </location>
</feature>
<feature type="transmembrane region" description="Helical" evidence="1">
    <location>
        <begin position="257"/>
        <end position="277"/>
    </location>
</feature>
<protein>
    <submittedName>
        <fullName evidence="3">O-antigen acetylase</fullName>
    </submittedName>
</protein>
<feature type="transmembrane region" description="Helical" evidence="1">
    <location>
        <begin position="227"/>
        <end position="245"/>
    </location>
</feature>
<feature type="transmembrane region" description="Helical" evidence="1">
    <location>
        <begin position="289"/>
        <end position="308"/>
    </location>
</feature>
<feature type="transmembrane region" description="Helical" evidence="1">
    <location>
        <begin position="133"/>
        <end position="152"/>
    </location>
</feature>
<dbReference type="GO" id="GO:0016020">
    <property type="term" value="C:membrane"/>
    <property type="evidence" value="ECO:0007669"/>
    <property type="project" value="TreeGrafter"/>
</dbReference>